<sequence length="316" mass="36255">MSKFYFVGIDVSKDKLDICFLGEKSDSKPKFETLPNKENIIKAYFESFKSDELVVCFEYTNNYHILLQKALTSLKIKYNVLNPAKTSFYLRHLSHIKNDIKDALGLAIYAKNFSIDLFPDKFSKEYNLLKSYSSTLLLLTKISTQIKNFKASQKFVCDEAINLNISILQKTIENIKKKLRDINYRILKSLVPNSDEILAESKGIGIDLALVLFPILHFNRDKTSKQLISFLGLSPRVYESGSSVRKSHKINKIGSSNIRRVLFLNALSCSRFNPILKTKYENLINNGKCKKVALVAVMCAIIRYLKIYFKNEKSIN</sequence>
<dbReference type="GO" id="GO:0004803">
    <property type="term" value="F:transposase activity"/>
    <property type="evidence" value="ECO:0007669"/>
    <property type="project" value="InterPro"/>
</dbReference>
<organism evidence="3 4">
    <name type="scientific">Campylobacter hominis (strain ATCC BAA-381 / DSM 21671 / CCUG 45161 / LMG 19568 / NCTC 13146 / CH001A)</name>
    <dbReference type="NCBI Taxonomy" id="360107"/>
    <lineage>
        <taxon>Bacteria</taxon>
        <taxon>Pseudomonadati</taxon>
        <taxon>Campylobacterota</taxon>
        <taxon>Epsilonproteobacteria</taxon>
        <taxon>Campylobacterales</taxon>
        <taxon>Campylobacteraceae</taxon>
        <taxon>Campylobacter</taxon>
    </lineage>
</organism>
<evidence type="ECO:0000313" key="3">
    <source>
        <dbReference type="EMBL" id="ABS52512.1"/>
    </source>
</evidence>
<evidence type="ECO:0000313" key="4">
    <source>
        <dbReference type="Proteomes" id="UP000002407"/>
    </source>
</evidence>
<dbReference type="GO" id="GO:0003677">
    <property type="term" value="F:DNA binding"/>
    <property type="evidence" value="ECO:0007669"/>
    <property type="project" value="InterPro"/>
</dbReference>
<feature type="domain" description="Transposase IS116/IS110/IS902 C-terminal" evidence="2">
    <location>
        <begin position="196"/>
        <end position="281"/>
    </location>
</feature>
<gene>
    <name evidence="3" type="ordered locus">CHAB381_1566</name>
</gene>
<protein>
    <submittedName>
        <fullName evidence="3">Putative transposase</fullName>
    </submittedName>
</protein>
<dbReference type="KEGG" id="cha:CHAB381_1566"/>
<dbReference type="PANTHER" id="PTHR33055:SF13">
    <property type="entry name" value="TRANSPOSASE"/>
    <property type="match status" value="1"/>
</dbReference>
<evidence type="ECO:0000259" key="2">
    <source>
        <dbReference type="Pfam" id="PF02371"/>
    </source>
</evidence>
<dbReference type="Proteomes" id="UP000002407">
    <property type="component" value="Chromosome"/>
</dbReference>
<keyword evidence="4" id="KW-1185">Reference proteome</keyword>
<dbReference type="eggNOG" id="COG3547">
    <property type="taxonomic scope" value="Bacteria"/>
</dbReference>
<evidence type="ECO:0000259" key="1">
    <source>
        <dbReference type="Pfam" id="PF01548"/>
    </source>
</evidence>
<dbReference type="InterPro" id="IPR003346">
    <property type="entry name" value="Transposase_20"/>
</dbReference>
<dbReference type="EMBL" id="CP000776">
    <property type="protein sequence ID" value="ABS52512.1"/>
    <property type="molecule type" value="Genomic_DNA"/>
</dbReference>
<dbReference type="OrthoDB" id="9795150at2"/>
<proteinExistence type="predicted"/>
<dbReference type="GO" id="GO:0006313">
    <property type="term" value="P:DNA transposition"/>
    <property type="evidence" value="ECO:0007669"/>
    <property type="project" value="InterPro"/>
</dbReference>
<dbReference type="HOGENOM" id="CLU_036902_5_0_7"/>
<dbReference type="Pfam" id="PF02371">
    <property type="entry name" value="Transposase_20"/>
    <property type="match status" value="1"/>
</dbReference>
<accession>A7I3K5</accession>
<dbReference type="RefSeq" id="WP_012109401.1">
    <property type="nucleotide sequence ID" value="NC_009714.1"/>
</dbReference>
<dbReference type="PANTHER" id="PTHR33055">
    <property type="entry name" value="TRANSPOSASE FOR INSERTION SEQUENCE ELEMENT IS1111A"/>
    <property type="match status" value="1"/>
</dbReference>
<name>A7I3K5_CAMHC</name>
<reference evidence="4" key="1">
    <citation type="submission" date="2007-07" db="EMBL/GenBank/DDBJ databases">
        <title>Complete genome sequence of Campylobacter hominis ATCC BAA-381, a commensal isolated from the human gastrointestinal tract.</title>
        <authorList>
            <person name="Fouts D.E."/>
            <person name="Mongodin E.F."/>
            <person name="Puiu D."/>
            <person name="Sebastian Y."/>
            <person name="Miller W.G."/>
            <person name="Mandrell R.E."/>
            <person name="Nelson K.E."/>
        </authorList>
    </citation>
    <scope>NUCLEOTIDE SEQUENCE [LARGE SCALE GENOMIC DNA]</scope>
    <source>
        <strain evidence="4">ATCC BAA-381 / LMG 19568 / NCTC 13146 / CH001A</strain>
    </source>
</reference>
<dbReference type="AlphaFoldDB" id="A7I3K5"/>
<dbReference type="InterPro" id="IPR047650">
    <property type="entry name" value="Transpos_IS110"/>
</dbReference>
<feature type="domain" description="Transposase IS110-like N-terminal" evidence="1">
    <location>
        <begin position="7"/>
        <end position="111"/>
    </location>
</feature>
<dbReference type="InterPro" id="IPR002525">
    <property type="entry name" value="Transp_IS110-like_N"/>
</dbReference>
<dbReference type="STRING" id="360107.CHAB381_1566"/>
<dbReference type="Pfam" id="PF01548">
    <property type="entry name" value="DEDD_Tnp_IS110"/>
    <property type="match status" value="1"/>
</dbReference>